<feature type="region of interest" description="Disordered" evidence="1">
    <location>
        <begin position="89"/>
        <end position="108"/>
    </location>
</feature>
<feature type="compositionally biased region" description="Basic and acidic residues" evidence="1">
    <location>
        <begin position="153"/>
        <end position="170"/>
    </location>
</feature>
<feature type="domain" description="DUF4767" evidence="3">
    <location>
        <begin position="174"/>
        <end position="305"/>
    </location>
</feature>
<sequence length="309" mass="34265">MKRKVAVLSLVMLFCMMIFTGCKGKDDTKAKSDEYTLKDYKGVNLKNSYITISDSGEAEETYKSSKGEVKVKFIIENEDGTAITQKNMENYKVIDQQPEPGSKFSSSESKFDYAEEVKLKVKKVSVSNSSEKDKSKESTADASTSSTPVTNSETKKETPEESKAESKESTPKSTLWNNQKDTELASFMQNWSASMNQQPYLQGKVGQDINFFGLSLPSDIGVVGFSVNDQPVSMVFSSDGTGNADYVVVATYRYISGAKNSGWLYLFCYQNGQPVVLVTGQNQGMPDGRIHFKFTENQDLINEFLALNS</sequence>
<feature type="signal peptide" evidence="2">
    <location>
        <begin position="1"/>
        <end position="24"/>
    </location>
</feature>
<feature type="compositionally biased region" description="Polar residues" evidence="1">
    <location>
        <begin position="140"/>
        <end position="149"/>
    </location>
</feature>
<name>A0A9Q5JE99_9LACT</name>
<organism evidence="4 5">
    <name type="scientific">Floricoccus penangensis</name>
    <dbReference type="NCBI Taxonomy" id="1859475"/>
    <lineage>
        <taxon>Bacteria</taxon>
        <taxon>Bacillati</taxon>
        <taxon>Bacillota</taxon>
        <taxon>Bacilli</taxon>
        <taxon>Lactobacillales</taxon>
        <taxon>Streptococcaceae</taxon>
        <taxon>Floricoccus</taxon>
    </lineage>
</organism>
<reference evidence="5" key="1">
    <citation type="submission" date="2016-09" db="EMBL/GenBank/DDBJ databases">
        <title>Draft genome sequence of a novel species of the family Streptococcaceae isolated from flowers.</title>
        <authorList>
            <person name="Chuah L.-O."/>
            <person name="Yap K.-P."/>
            <person name="Thong K.L."/>
            <person name="Liong M.T."/>
            <person name="Ahmad R."/>
            <person name="Rusul G."/>
        </authorList>
    </citation>
    <scope>NUCLEOTIDE SEQUENCE [LARGE SCALE GENOMIC DNA]</scope>
    <source>
        <strain evidence="5">HibF3</strain>
    </source>
</reference>
<evidence type="ECO:0000256" key="1">
    <source>
        <dbReference type="SAM" id="MobiDB-lite"/>
    </source>
</evidence>
<dbReference type="Pfam" id="PF15983">
    <property type="entry name" value="DUF4767"/>
    <property type="match status" value="1"/>
</dbReference>
<proteinExistence type="predicted"/>
<comment type="caution">
    <text evidence="4">The sequence shown here is derived from an EMBL/GenBank/DDBJ whole genome shotgun (WGS) entry which is preliminary data.</text>
</comment>
<dbReference type="OrthoDB" id="2237778at2"/>
<evidence type="ECO:0000259" key="3">
    <source>
        <dbReference type="Pfam" id="PF15983"/>
    </source>
</evidence>
<accession>A0A9Q5JE99</accession>
<keyword evidence="5" id="KW-1185">Reference proteome</keyword>
<evidence type="ECO:0000313" key="4">
    <source>
        <dbReference type="EMBL" id="OFI45756.1"/>
    </source>
</evidence>
<feature type="compositionally biased region" description="Basic and acidic residues" evidence="1">
    <location>
        <begin position="130"/>
        <end position="139"/>
    </location>
</feature>
<gene>
    <name evidence="4" type="ORF">BG262_07085</name>
</gene>
<dbReference type="AlphaFoldDB" id="A0A9Q5JE99"/>
<dbReference type="EMBL" id="MKIQ01000031">
    <property type="protein sequence ID" value="OFI45756.1"/>
    <property type="molecule type" value="Genomic_DNA"/>
</dbReference>
<protein>
    <recommendedName>
        <fullName evidence="3">DUF4767 domain-containing protein</fullName>
    </recommendedName>
</protein>
<feature type="chain" id="PRO_5040323676" description="DUF4767 domain-containing protein" evidence="2">
    <location>
        <begin position="25"/>
        <end position="309"/>
    </location>
</feature>
<feature type="region of interest" description="Disordered" evidence="1">
    <location>
        <begin position="124"/>
        <end position="178"/>
    </location>
</feature>
<dbReference type="InterPro" id="IPR031927">
    <property type="entry name" value="DUF4767"/>
</dbReference>
<dbReference type="RefSeq" id="WP_083312977.1">
    <property type="nucleotide sequence ID" value="NZ_MKIQ01000031.1"/>
</dbReference>
<dbReference type="Proteomes" id="UP000177273">
    <property type="component" value="Unassembled WGS sequence"/>
</dbReference>
<evidence type="ECO:0000256" key="2">
    <source>
        <dbReference type="SAM" id="SignalP"/>
    </source>
</evidence>
<dbReference type="PROSITE" id="PS51257">
    <property type="entry name" value="PROKAR_LIPOPROTEIN"/>
    <property type="match status" value="1"/>
</dbReference>
<evidence type="ECO:0000313" key="5">
    <source>
        <dbReference type="Proteomes" id="UP000177273"/>
    </source>
</evidence>
<keyword evidence="2" id="KW-0732">Signal</keyword>